<dbReference type="AlphaFoldDB" id="A0ABC8JWG8"/>
<dbReference type="EMBL" id="CAKOAT010136377">
    <property type="protein sequence ID" value="CAH8337523.1"/>
    <property type="molecule type" value="Genomic_DNA"/>
</dbReference>
<organism evidence="1 2">
    <name type="scientific">Eruca vesicaria subsp. sativa</name>
    <name type="common">Garden rocket</name>
    <name type="synonym">Eruca sativa</name>
    <dbReference type="NCBI Taxonomy" id="29727"/>
    <lineage>
        <taxon>Eukaryota</taxon>
        <taxon>Viridiplantae</taxon>
        <taxon>Streptophyta</taxon>
        <taxon>Embryophyta</taxon>
        <taxon>Tracheophyta</taxon>
        <taxon>Spermatophyta</taxon>
        <taxon>Magnoliopsida</taxon>
        <taxon>eudicotyledons</taxon>
        <taxon>Gunneridae</taxon>
        <taxon>Pentapetalae</taxon>
        <taxon>rosids</taxon>
        <taxon>malvids</taxon>
        <taxon>Brassicales</taxon>
        <taxon>Brassicaceae</taxon>
        <taxon>Brassiceae</taxon>
        <taxon>Eruca</taxon>
    </lineage>
</organism>
<proteinExistence type="predicted"/>
<keyword evidence="2" id="KW-1185">Reference proteome</keyword>
<sequence>MNVRQPHEYRLKGRLGRVFPNEFLRSPCIKHYKSLLKTQTPVKVDGSTELENQVVSSKGSVICSSGSASNLKNMLREGCSHSCDRDQISIGEEGEVSDKNFVNEITKGERSSKKMKTVKMSGWSSTYQVVPLRKTPADMT</sequence>
<reference evidence="1 2" key="1">
    <citation type="submission" date="2022-03" db="EMBL/GenBank/DDBJ databases">
        <authorList>
            <person name="Macdonald S."/>
            <person name="Ahmed S."/>
            <person name="Newling K."/>
        </authorList>
    </citation>
    <scope>NUCLEOTIDE SEQUENCE [LARGE SCALE GENOMIC DNA]</scope>
</reference>
<accession>A0ABC8JWG8</accession>
<dbReference type="Proteomes" id="UP001642260">
    <property type="component" value="Unassembled WGS sequence"/>
</dbReference>
<gene>
    <name evidence="1" type="ORF">ERUC_LOCUS14540</name>
</gene>
<evidence type="ECO:0000313" key="2">
    <source>
        <dbReference type="Proteomes" id="UP001642260"/>
    </source>
</evidence>
<comment type="caution">
    <text evidence="1">The sequence shown here is derived from an EMBL/GenBank/DDBJ whole genome shotgun (WGS) entry which is preliminary data.</text>
</comment>
<evidence type="ECO:0000313" key="1">
    <source>
        <dbReference type="EMBL" id="CAH8337523.1"/>
    </source>
</evidence>
<name>A0ABC8JWG8_ERUVS</name>
<protein>
    <submittedName>
        <fullName evidence="1">Uncharacterized protein</fullName>
    </submittedName>
</protein>